<dbReference type="EMBL" id="FOTC01000004">
    <property type="protein sequence ID" value="SFL31742.1"/>
    <property type="molecule type" value="Genomic_DNA"/>
</dbReference>
<sequence>MKNMRLYRMGGGELILGTWDGEKRMASIQERINSDEKARNVLDSAQFIHYRYDQGKSTQDHFAKWDVDDELRELCEGLVDATGDDTYRRILGTDSTLEDF</sequence>
<name>A0A1I4GNU4_9EURY</name>
<evidence type="ECO:0000313" key="1">
    <source>
        <dbReference type="EMBL" id="SFL31742.1"/>
    </source>
</evidence>
<keyword evidence="2" id="KW-1185">Reference proteome</keyword>
<dbReference type="STRING" id="553466.SAMN04487950_3310"/>
<dbReference type="Proteomes" id="UP000199607">
    <property type="component" value="Unassembled WGS sequence"/>
</dbReference>
<organism evidence="1 2">
    <name type="scientific">Halogranum rubrum</name>
    <dbReference type="NCBI Taxonomy" id="553466"/>
    <lineage>
        <taxon>Archaea</taxon>
        <taxon>Methanobacteriati</taxon>
        <taxon>Methanobacteriota</taxon>
        <taxon>Stenosarchaea group</taxon>
        <taxon>Halobacteria</taxon>
        <taxon>Halobacteriales</taxon>
        <taxon>Haloferacaceae</taxon>
    </lineage>
</organism>
<proteinExistence type="predicted"/>
<accession>A0A1I4GNU4</accession>
<gene>
    <name evidence="1" type="ORF">SAMN04487950_3310</name>
</gene>
<protein>
    <submittedName>
        <fullName evidence="1">Uncharacterized protein</fullName>
    </submittedName>
</protein>
<reference evidence="2" key="1">
    <citation type="submission" date="2016-10" db="EMBL/GenBank/DDBJ databases">
        <authorList>
            <person name="Varghese N."/>
            <person name="Submissions S."/>
        </authorList>
    </citation>
    <scope>NUCLEOTIDE SEQUENCE [LARGE SCALE GENOMIC DNA]</scope>
    <source>
        <strain evidence="2">CGMCC 1.7738</strain>
    </source>
</reference>
<evidence type="ECO:0000313" key="2">
    <source>
        <dbReference type="Proteomes" id="UP000199607"/>
    </source>
</evidence>
<dbReference type="AlphaFoldDB" id="A0A1I4GNU4"/>